<dbReference type="AlphaFoldDB" id="A0A9W7GD19"/>
<dbReference type="PANTHER" id="PTHR47667">
    <property type="entry name" value="REGULATOR OF TY1 TRANSPOSITION PROTEIN 107"/>
    <property type="match status" value="1"/>
</dbReference>
<dbReference type="SUPFAM" id="SSF52113">
    <property type="entry name" value="BRCT domain"/>
    <property type="match status" value="1"/>
</dbReference>
<dbReference type="PROSITE" id="PS50172">
    <property type="entry name" value="BRCT"/>
    <property type="match status" value="1"/>
</dbReference>
<feature type="region of interest" description="Disordered" evidence="1">
    <location>
        <begin position="382"/>
        <end position="461"/>
    </location>
</feature>
<feature type="region of interest" description="Disordered" evidence="1">
    <location>
        <begin position="506"/>
        <end position="556"/>
    </location>
</feature>
<dbReference type="EMBL" id="BRYA01000162">
    <property type="protein sequence ID" value="GMI41973.1"/>
    <property type="molecule type" value="Genomic_DNA"/>
</dbReference>
<keyword evidence="4" id="KW-1185">Reference proteome</keyword>
<feature type="region of interest" description="Disordered" evidence="1">
    <location>
        <begin position="229"/>
        <end position="261"/>
    </location>
</feature>
<evidence type="ECO:0000256" key="1">
    <source>
        <dbReference type="SAM" id="MobiDB-lite"/>
    </source>
</evidence>
<dbReference type="SMART" id="SM00292">
    <property type="entry name" value="BRCT"/>
    <property type="match status" value="1"/>
</dbReference>
<comment type="caution">
    <text evidence="3">The sequence shown here is derived from an EMBL/GenBank/DDBJ whole genome shotgun (WGS) entry which is preliminary data.</text>
</comment>
<feature type="domain" description="BRCT" evidence="2">
    <location>
        <begin position="567"/>
        <end position="632"/>
    </location>
</feature>
<reference evidence="4" key="1">
    <citation type="journal article" date="2023" name="Commun. Biol.">
        <title>Genome analysis of Parmales, the sister group of diatoms, reveals the evolutionary specialization of diatoms from phago-mixotrophs to photoautotrophs.</title>
        <authorList>
            <person name="Ban H."/>
            <person name="Sato S."/>
            <person name="Yoshikawa S."/>
            <person name="Yamada K."/>
            <person name="Nakamura Y."/>
            <person name="Ichinomiya M."/>
            <person name="Sato N."/>
            <person name="Blanc-Mathieu R."/>
            <person name="Endo H."/>
            <person name="Kuwata A."/>
            <person name="Ogata H."/>
        </authorList>
    </citation>
    <scope>NUCLEOTIDE SEQUENCE [LARGE SCALE GENOMIC DNA]</scope>
</reference>
<feature type="compositionally biased region" description="Polar residues" evidence="1">
    <location>
        <begin position="64"/>
        <end position="87"/>
    </location>
</feature>
<feature type="region of interest" description="Disordered" evidence="1">
    <location>
        <begin position="1"/>
        <end position="29"/>
    </location>
</feature>
<feature type="region of interest" description="Disordered" evidence="1">
    <location>
        <begin position="128"/>
        <end position="155"/>
    </location>
</feature>
<accession>A0A9W7GD19</accession>
<dbReference type="InterPro" id="IPR053036">
    <property type="entry name" value="CellCycle_DNARepair_Reg"/>
</dbReference>
<feature type="compositionally biased region" description="Basic and acidic residues" evidence="1">
    <location>
        <begin position="506"/>
        <end position="519"/>
    </location>
</feature>
<feature type="region of interest" description="Disordered" evidence="1">
    <location>
        <begin position="296"/>
        <end position="333"/>
    </location>
</feature>
<dbReference type="InterPro" id="IPR001357">
    <property type="entry name" value="BRCT_dom"/>
</dbReference>
<evidence type="ECO:0000259" key="2">
    <source>
        <dbReference type="PROSITE" id="PS50172"/>
    </source>
</evidence>
<feature type="region of interest" description="Disordered" evidence="1">
    <location>
        <begin position="61"/>
        <end position="111"/>
    </location>
</feature>
<proteinExistence type="predicted"/>
<gene>
    <name evidence="3" type="ORF">TrCOL_g13766</name>
</gene>
<dbReference type="PANTHER" id="PTHR47667:SF1">
    <property type="entry name" value="REGULATOR OF TY1 TRANSPOSITION PROTEIN 107"/>
    <property type="match status" value="1"/>
</dbReference>
<feature type="compositionally biased region" description="Acidic residues" evidence="1">
    <location>
        <begin position="128"/>
        <end position="148"/>
    </location>
</feature>
<dbReference type="Pfam" id="PF12738">
    <property type="entry name" value="PTCB-BRCT"/>
    <property type="match status" value="1"/>
</dbReference>
<feature type="compositionally biased region" description="Basic residues" evidence="1">
    <location>
        <begin position="425"/>
        <end position="437"/>
    </location>
</feature>
<name>A0A9W7GD19_9STRA</name>
<organism evidence="3 4">
    <name type="scientific">Triparma columacea</name>
    <dbReference type="NCBI Taxonomy" id="722753"/>
    <lineage>
        <taxon>Eukaryota</taxon>
        <taxon>Sar</taxon>
        <taxon>Stramenopiles</taxon>
        <taxon>Ochrophyta</taxon>
        <taxon>Bolidophyceae</taxon>
        <taxon>Parmales</taxon>
        <taxon>Triparmaceae</taxon>
        <taxon>Triparma</taxon>
    </lineage>
</organism>
<feature type="compositionally biased region" description="Basic and acidic residues" evidence="1">
    <location>
        <begin position="384"/>
        <end position="394"/>
    </location>
</feature>
<protein>
    <recommendedName>
        <fullName evidence="2">BRCT domain-containing protein</fullName>
    </recommendedName>
</protein>
<dbReference type="InterPro" id="IPR036420">
    <property type="entry name" value="BRCT_dom_sf"/>
</dbReference>
<feature type="compositionally biased region" description="Basic and acidic residues" evidence="1">
    <location>
        <begin position="230"/>
        <end position="239"/>
    </location>
</feature>
<feature type="compositionally biased region" description="Pro residues" evidence="1">
    <location>
        <begin position="528"/>
        <end position="543"/>
    </location>
</feature>
<dbReference type="Gene3D" id="3.40.50.10190">
    <property type="entry name" value="BRCT domain"/>
    <property type="match status" value="1"/>
</dbReference>
<dbReference type="Proteomes" id="UP001165065">
    <property type="component" value="Unassembled WGS sequence"/>
</dbReference>
<evidence type="ECO:0000313" key="3">
    <source>
        <dbReference type="EMBL" id="GMI41973.1"/>
    </source>
</evidence>
<evidence type="ECO:0000313" key="4">
    <source>
        <dbReference type="Proteomes" id="UP001165065"/>
    </source>
</evidence>
<feature type="region of interest" description="Disordered" evidence="1">
    <location>
        <begin position="346"/>
        <end position="370"/>
    </location>
</feature>
<sequence>MSEVANPNDVASANSPIAEAKSDDMQSTTPTINKIAIETYLASMGLSDNGKVLSPEKWEHVSRENSFNAKGGNVAQSPSLSAKSTSPRPLREPVGLQNNGVPISPVKSEGKTKARITAINQLYDDIEYELSESETEEDRGEAEEEAGDTSESGLDLSLLEKLSGLSSPEKAKELPRLLIHDKEEDGIRSSPHLMEGFEKRDSDELNIVESEDEVIVDFSESDIIDAPESSVRKLSDLQPKRHAKGNIGRQEEEGRTGMAPVHILTAKQARKEERKEKARLKLPLDLQMRIANIKAMTSSNSTKKKRGSLYATPAVTASPARLSGDPDDLSENDVDILRNNKLLAMGWDDDEMSSLSPMKSKKEEKGVGGSLAATAVLTNLLESEADRADKGKRDDDDDEASIVDSIISSKSGKRKSKKESGKIKIMVKKKKERRQPSPRRQSLEKKVEATTAPKTKVAAKEDAKAAKVAAKEDAKAAKVAAKEDAKAAKVAAKEDAKAAKVAAKEKAEAAKIAAKEDAQAAKASSPKQSPPPKTVRPPSPSPLPLEVKTVSPGPNEGMVLKSLGPDYVIAMTNFKPRQRKEIEKLLLEAEATYTTHLDRKNTHLICNKEEGAKWEKAKKWGVECVEKEWLWEEQKLKGKGKGCLIS</sequence>